<reference evidence="2" key="2">
    <citation type="submission" date="2020-09" db="EMBL/GenBank/DDBJ databases">
        <authorList>
            <person name="Sun Q."/>
            <person name="Zhou Y."/>
        </authorList>
    </citation>
    <scope>NUCLEOTIDE SEQUENCE</scope>
    <source>
        <strain evidence="2">CGMCC 4.7368</strain>
    </source>
</reference>
<reference evidence="2" key="1">
    <citation type="journal article" date="2014" name="Int. J. Syst. Evol. Microbiol.">
        <title>Complete genome sequence of Corynebacterium casei LMG S-19264T (=DSM 44701T), isolated from a smear-ripened cheese.</title>
        <authorList>
            <consortium name="US DOE Joint Genome Institute (JGI-PGF)"/>
            <person name="Walter F."/>
            <person name="Albersmeier A."/>
            <person name="Kalinowski J."/>
            <person name="Ruckert C."/>
        </authorList>
    </citation>
    <scope>NUCLEOTIDE SEQUENCE</scope>
    <source>
        <strain evidence="2">CGMCC 4.7368</strain>
    </source>
</reference>
<organism evidence="2 3">
    <name type="scientific">Nonomuraea cavernae</name>
    <dbReference type="NCBI Taxonomy" id="2045107"/>
    <lineage>
        <taxon>Bacteria</taxon>
        <taxon>Bacillati</taxon>
        <taxon>Actinomycetota</taxon>
        <taxon>Actinomycetes</taxon>
        <taxon>Streptosporangiales</taxon>
        <taxon>Streptosporangiaceae</taxon>
        <taxon>Nonomuraea</taxon>
    </lineage>
</organism>
<evidence type="ECO:0000313" key="3">
    <source>
        <dbReference type="Proteomes" id="UP000646523"/>
    </source>
</evidence>
<protein>
    <submittedName>
        <fullName evidence="2">Uncharacterized protein</fullName>
    </submittedName>
</protein>
<dbReference type="Proteomes" id="UP000646523">
    <property type="component" value="Unassembled WGS sequence"/>
</dbReference>
<comment type="caution">
    <text evidence="2">The sequence shown here is derived from an EMBL/GenBank/DDBJ whole genome shotgun (WGS) entry which is preliminary data.</text>
</comment>
<feature type="region of interest" description="Disordered" evidence="1">
    <location>
        <begin position="1"/>
        <end position="26"/>
    </location>
</feature>
<name>A0A918DUD8_9ACTN</name>
<proteinExistence type="predicted"/>
<dbReference type="EMBL" id="BMNH01000057">
    <property type="protein sequence ID" value="GGO83651.1"/>
    <property type="molecule type" value="Genomic_DNA"/>
</dbReference>
<keyword evidence="3" id="KW-1185">Reference proteome</keyword>
<dbReference type="RefSeq" id="WP_189129249.1">
    <property type="nucleotide sequence ID" value="NZ_BMNH01000057.1"/>
</dbReference>
<evidence type="ECO:0000256" key="1">
    <source>
        <dbReference type="SAM" id="MobiDB-lite"/>
    </source>
</evidence>
<gene>
    <name evidence="2" type="ORF">GCM10012289_77560</name>
</gene>
<sequence length="102" mass="11081">MGSYRRSLRTVTGSASGETPRGVATFHPEPGRLSAAFVWEWLLRVFAAVEFTRVVPASGNLAVCGQQFWPGTHRAGLTLTLRADTGTGTEGHLGRVELRPWT</sequence>
<evidence type="ECO:0000313" key="2">
    <source>
        <dbReference type="EMBL" id="GGO83651.1"/>
    </source>
</evidence>
<dbReference type="AlphaFoldDB" id="A0A918DUD8"/>
<accession>A0A918DUD8</accession>